<feature type="transmembrane region" description="Helical" evidence="6">
    <location>
        <begin position="153"/>
        <end position="170"/>
    </location>
</feature>
<feature type="transmembrane region" description="Helical" evidence="6">
    <location>
        <begin position="25"/>
        <end position="50"/>
    </location>
</feature>
<evidence type="ECO:0000313" key="8">
    <source>
        <dbReference type="EMBL" id="UXY17211.1"/>
    </source>
</evidence>
<dbReference type="Pfam" id="PF01545">
    <property type="entry name" value="Cation_efflux"/>
    <property type="match status" value="1"/>
</dbReference>
<keyword evidence="4 6" id="KW-1133">Transmembrane helix</keyword>
<evidence type="ECO:0000313" key="9">
    <source>
        <dbReference type="Proteomes" id="UP001061302"/>
    </source>
</evidence>
<name>A0ABY6DVY0_9NEIS</name>
<keyword evidence="3" id="KW-0864">Zinc transport</keyword>
<keyword evidence="9" id="KW-1185">Reference proteome</keyword>
<evidence type="ECO:0000256" key="3">
    <source>
        <dbReference type="ARBA" id="ARBA00022906"/>
    </source>
</evidence>
<dbReference type="InterPro" id="IPR027469">
    <property type="entry name" value="Cation_efflux_TMD_sf"/>
</dbReference>
<evidence type="ECO:0000256" key="5">
    <source>
        <dbReference type="ARBA" id="ARBA00023136"/>
    </source>
</evidence>
<dbReference type="SUPFAM" id="SSF161111">
    <property type="entry name" value="Cation efflux protein transmembrane domain-like"/>
    <property type="match status" value="1"/>
</dbReference>
<dbReference type="EMBL" id="CP106753">
    <property type="protein sequence ID" value="UXY17211.1"/>
    <property type="molecule type" value="Genomic_DNA"/>
</dbReference>
<gene>
    <name evidence="8" type="ORF">N8I74_09445</name>
</gene>
<accession>A0ABY6DVY0</accession>
<proteinExistence type="predicted"/>
<evidence type="ECO:0000256" key="2">
    <source>
        <dbReference type="ARBA" id="ARBA00022692"/>
    </source>
</evidence>
<keyword evidence="3" id="KW-0406">Ion transport</keyword>
<feature type="transmembrane region" description="Helical" evidence="6">
    <location>
        <begin position="82"/>
        <end position="101"/>
    </location>
</feature>
<evidence type="ECO:0000256" key="1">
    <source>
        <dbReference type="ARBA" id="ARBA00004141"/>
    </source>
</evidence>
<keyword evidence="3" id="KW-0862">Zinc</keyword>
<dbReference type="Proteomes" id="UP001061302">
    <property type="component" value="Chromosome"/>
</dbReference>
<sequence>MEHCCHSHPQPVPGNDRRYRRVLQLALLGNAGMFLIELLAGAASGSVSLLADSLDFFGDAANYLLSLWVLGLSLTARARASLVKAASMGLFGVGVLGLALWRSVYGGVPEAATMGWVGALALLVNVGVALLLYAHRDGDSNRRSAWLCSRNDAIGNLAVLLAALGVFGSGRAWPDLVVAAIMAGLAVSAAWQVLRQARQELAGTV</sequence>
<dbReference type="InterPro" id="IPR050681">
    <property type="entry name" value="CDF/SLC30A"/>
</dbReference>
<reference evidence="8" key="1">
    <citation type="submission" date="2022-10" db="EMBL/GenBank/DDBJ databases">
        <title>Chitiniphilus purpureus sp. nov., a novel chitin-degrading bacterium isolated from crawfish pond sediment.</title>
        <authorList>
            <person name="Li K."/>
        </authorList>
    </citation>
    <scope>NUCLEOTIDE SEQUENCE</scope>
    <source>
        <strain evidence="8">CD1</strain>
    </source>
</reference>
<keyword evidence="2 6" id="KW-0812">Transmembrane</keyword>
<dbReference type="Gene3D" id="1.20.1510.10">
    <property type="entry name" value="Cation efflux protein transmembrane domain"/>
    <property type="match status" value="1"/>
</dbReference>
<dbReference type="PANTHER" id="PTHR11562:SF17">
    <property type="entry name" value="RE54080P-RELATED"/>
    <property type="match status" value="1"/>
</dbReference>
<keyword evidence="5 6" id="KW-0472">Membrane</keyword>
<feature type="transmembrane region" description="Helical" evidence="6">
    <location>
        <begin position="56"/>
        <end position="75"/>
    </location>
</feature>
<evidence type="ECO:0000256" key="4">
    <source>
        <dbReference type="ARBA" id="ARBA00022989"/>
    </source>
</evidence>
<feature type="domain" description="Cation efflux protein transmembrane" evidence="7">
    <location>
        <begin position="24"/>
        <end position="201"/>
    </location>
</feature>
<feature type="transmembrane region" description="Helical" evidence="6">
    <location>
        <begin position="176"/>
        <end position="194"/>
    </location>
</feature>
<organism evidence="8 9">
    <name type="scientific">Chitiniphilus purpureus</name>
    <dbReference type="NCBI Taxonomy" id="2981137"/>
    <lineage>
        <taxon>Bacteria</taxon>
        <taxon>Pseudomonadati</taxon>
        <taxon>Pseudomonadota</taxon>
        <taxon>Betaproteobacteria</taxon>
        <taxon>Neisseriales</taxon>
        <taxon>Chitinibacteraceae</taxon>
        <taxon>Chitiniphilus</taxon>
    </lineage>
</organism>
<dbReference type="InterPro" id="IPR058533">
    <property type="entry name" value="Cation_efflux_TM"/>
</dbReference>
<evidence type="ECO:0000259" key="7">
    <source>
        <dbReference type="Pfam" id="PF01545"/>
    </source>
</evidence>
<feature type="transmembrane region" description="Helical" evidence="6">
    <location>
        <begin position="113"/>
        <end position="133"/>
    </location>
</feature>
<dbReference type="RefSeq" id="WP_263126642.1">
    <property type="nucleotide sequence ID" value="NZ_CP106753.1"/>
</dbReference>
<comment type="subcellular location">
    <subcellularLocation>
        <location evidence="1">Membrane</location>
        <topology evidence="1">Multi-pass membrane protein</topology>
    </subcellularLocation>
</comment>
<evidence type="ECO:0000256" key="6">
    <source>
        <dbReference type="SAM" id="Phobius"/>
    </source>
</evidence>
<protein>
    <submittedName>
        <fullName evidence="8">Cation transporter</fullName>
    </submittedName>
</protein>
<keyword evidence="3" id="KW-0813">Transport</keyword>
<dbReference type="PANTHER" id="PTHR11562">
    <property type="entry name" value="CATION EFFLUX PROTEIN/ ZINC TRANSPORTER"/>
    <property type="match status" value="1"/>
</dbReference>